<dbReference type="InterPro" id="IPR036259">
    <property type="entry name" value="MFS_trans_sf"/>
</dbReference>
<dbReference type="RefSeq" id="WP_309805809.1">
    <property type="nucleotide sequence ID" value="NZ_JAVDRD010000008.1"/>
</dbReference>
<feature type="transmembrane region" description="Helical" evidence="7">
    <location>
        <begin position="345"/>
        <end position="367"/>
    </location>
</feature>
<dbReference type="InterPro" id="IPR011701">
    <property type="entry name" value="MFS"/>
</dbReference>
<name>A0ABU1MP85_9SPHN</name>
<evidence type="ECO:0000313" key="10">
    <source>
        <dbReference type="Proteomes" id="UP001184150"/>
    </source>
</evidence>
<keyword evidence="4 7" id="KW-0812">Transmembrane</keyword>
<organism evidence="9 10">
    <name type="scientific">Novosphingobium capsulatum</name>
    <dbReference type="NCBI Taxonomy" id="13688"/>
    <lineage>
        <taxon>Bacteria</taxon>
        <taxon>Pseudomonadati</taxon>
        <taxon>Pseudomonadota</taxon>
        <taxon>Alphaproteobacteria</taxon>
        <taxon>Sphingomonadales</taxon>
        <taxon>Sphingomonadaceae</taxon>
        <taxon>Novosphingobium</taxon>
    </lineage>
</organism>
<proteinExistence type="predicted"/>
<feature type="transmembrane region" description="Helical" evidence="7">
    <location>
        <begin position="57"/>
        <end position="77"/>
    </location>
</feature>
<feature type="transmembrane region" description="Helical" evidence="7">
    <location>
        <begin position="373"/>
        <end position="396"/>
    </location>
</feature>
<dbReference type="InterPro" id="IPR005829">
    <property type="entry name" value="Sugar_transporter_CS"/>
</dbReference>
<dbReference type="InterPro" id="IPR020846">
    <property type="entry name" value="MFS_dom"/>
</dbReference>
<feature type="transmembrane region" description="Helical" evidence="7">
    <location>
        <begin position="314"/>
        <end position="333"/>
    </location>
</feature>
<feature type="transmembrane region" description="Helical" evidence="7">
    <location>
        <begin position="174"/>
        <end position="192"/>
    </location>
</feature>
<keyword evidence="10" id="KW-1185">Reference proteome</keyword>
<dbReference type="SUPFAM" id="SSF103473">
    <property type="entry name" value="MFS general substrate transporter"/>
    <property type="match status" value="1"/>
</dbReference>
<gene>
    <name evidence="9" type="ORF">J2792_003036</name>
</gene>
<dbReference type="InterPro" id="IPR050171">
    <property type="entry name" value="MFS_Transporters"/>
</dbReference>
<evidence type="ECO:0000256" key="4">
    <source>
        <dbReference type="ARBA" id="ARBA00022692"/>
    </source>
</evidence>
<evidence type="ECO:0000256" key="5">
    <source>
        <dbReference type="ARBA" id="ARBA00022989"/>
    </source>
</evidence>
<evidence type="ECO:0000313" key="9">
    <source>
        <dbReference type="EMBL" id="MDR6512153.1"/>
    </source>
</evidence>
<dbReference type="PROSITE" id="PS00216">
    <property type="entry name" value="SUGAR_TRANSPORT_1"/>
    <property type="match status" value="1"/>
</dbReference>
<feature type="domain" description="Major facilitator superfamily (MFS) profile" evidence="8">
    <location>
        <begin position="16"/>
        <end position="399"/>
    </location>
</feature>
<reference evidence="9 10" key="1">
    <citation type="submission" date="2023-07" db="EMBL/GenBank/DDBJ databases">
        <title>Sorghum-associated microbial communities from plants grown in Nebraska, USA.</title>
        <authorList>
            <person name="Schachtman D."/>
        </authorList>
    </citation>
    <scope>NUCLEOTIDE SEQUENCE [LARGE SCALE GENOMIC DNA]</scope>
    <source>
        <strain evidence="9 10">DS1027</strain>
    </source>
</reference>
<feature type="transmembrane region" description="Helical" evidence="7">
    <location>
        <begin position="143"/>
        <end position="168"/>
    </location>
</feature>
<evidence type="ECO:0000259" key="8">
    <source>
        <dbReference type="PROSITE" id="PS50850"/>
    </source>
</evidence>
<evidence type="ECO:0000256" key="2">
    <source>
        <dbReference type="ARBA" id="ARBA00022448"/>
    </source>
</evidence>
<comment type="subcellular location">
    <subcellularLocation>
        <location evidence="1">Cell membrane</location>
        <topology evidence="1">Multi-pass membrane protein</topology>
    </subcellularLocation>
</comment>
<feature type="transmembrane region" description="Helical" evidence="7">
    <location>
        <begin position="287"/>
        <end position="308"/>
    </location>
</feature>
<sequence length="405" mass="43002">MQLARKFYGSLTLKPQGATMIVAGFLPVFAIIAMFPVVAAMITHFKNVPDAAIRVPAMVTAPGYAIAVLAPFAGLFVDRFGRRPLLLICTFFYGIVGTLPFFLENLDVIFATRLLLGVCEAGILTIVNTLIADYWEDGQRRTWLMLQGLVGPAFQSMVFLLVAAVAAWRWNGSFLVYLIALPIFVAMYLCIFEPEHPQAKTLQAGTPAVPTADGPFPFGTAFLVGGLTLFCSVLYYVFIVNGSIAWAEVGVTSPMAVSKATFVPSFFILAGAVLFRIVSRFGNAVQIATFLVLFAIGLAGVGLAHSVLQMQLALAVQQTGAGMAVPALIAWAQTKFSFRHRGRGMGVWTSCFFLGQAVSPVVVGLVARGAGSMQGAFLVAGVVALIAAIAGGVLGLRRPAALQPA</sequence>
<dbReference type="EMBL" id="JAVDRD010000008">
    <property type="protein sequence ID" value="MDR6512153.1"/>
    <property type="molecule type" value="Genomic_DNA"/>
</dbReference>
<feature type="transmembrane region" description="Helical" evidence="7">
    <location>
        <begin position="109"/>
        <end position="131"/>
    </location>
</feature>
<feature type="transmembrane region" description="Helical" evidence="7">
    <location>
        <begin position="21"/>
        <end position="45"/>
    </location>
</feature>
<feature type="transmembrane region" description="Helical" evidence="7">
    <location>
        <begin position="84"/>
        <end position="103"/>
    </location>
</feature>
<evidence type="ECO:0000256" key="6">
    <source>
        <dbReference type="ARBA" id="ARBA00023136"/>
    </source>
</evidence>
<evidence type="ECO:0000256" key="1">
    <source>
        <dbReference type="ARBA" id="ARBA00004651"/>
    </source>
</evidence>
<evidence type="ECO:0000256" key="3">
    <source>
        <dbReference type="ARBA" id="ARBA00022475"/>
    </source>
</evidence>
<keyword evidence="2" id="KW-0813">Transport</keyword>
<keyword evidence="3" id="KW-1003">Cell membrane</keyword>
<protein>
    <submittedName>
        <fullName evidence="9">MFS family permease</fullName>
    </submittedName>
</protein>
<dbReference type="PANTHER" id="PTHR23517">
    <property type="entry name" value="RESISTANCE PROTEIN MDTM, PUTATIVE-RELATED-RELATED"/>
    <property type="match status" value="1"/>
</dbReference>
<dbReference type="PROSITE" id="PS50850">
    <property type="entry name" value="MFS"/>
    <property type="match status" value="1"/>
</dbReference>
<keyword evidence="5 7" id="KW-1133">Transmembrane helix</keyword>
<dbReference type="Gene3D" id="1.20.1250.20">
    <property type="entry name" value="MFS general substrate transporter like domains"/>
    <property type="match status" value="2"/>
</dbReference>
<comment type="caution">
    <text evidence="9">The sequence shown here is derived from an EMBL/GenBank/DDBJ whole genome shotgun (WGS) entry which is preliminary data.</text>
</comment>
<dbReference type="PANTHER" id="PTHR23517:SF3">
    <property type="entry name" value="INTEGRAL MEMBRANE TRANSPORT PROTEIN"/>
    <property type="match status" value="1"/>
</dbReference>
<keyword evidence="6 7" id="KW-0472">Membrane</keyword>
<dbReference type="Pfam" id="PF07690">
    <property type="entry name" value="MFS_1"/>
    <property type="match status" value="1"/>
</dbReference>
<feature type="transmembrane region" description="Helical" evidence="7">
    <location>
        <begin position="256"/>
        <end position="275"/>
    </location>
</feature>
<dbReference type="CDD" id="cd17473">
    <property type="entry name" value="MFS_arabinose_efflux_permease_like"/>
    <property type="match status" value="1"/>
</dbReference>
<dbReference type="Proteomes" id="UP001184150">
    <property type="component" value="Unassembled WGS sequence"/>
</dbReference>
<feature type="transmembrane region" description="Helical" evidence="7">
    <location>
        <begin position="221"/>
        <end position="244"/>
    </location>
</feature>
<evidence type="ECO:0000256" key="7">
    <source>
        <dbReference type="SAM" id="Phobius"/>
    </source>
</evidence>
<accession>A0ABU1MP85</accession>